<dbReference type="InterPro" id="IPR032808">
    <property type="entry name" value="DoxX"/>
</dbReference>
<evidence type="ECO:0000256" key="2">
    <source>
        <dbReference type="ARBA" id="ARBA00022692"/>
    </source>
</evidence>
<feature type="transmembrane region" description="Helical" evidence="5">
    <location>
        <begin position="6"/>
        <end position="25"/>
    </location>
</feature>
<keyword evidence="7" id="KW-1185">Reference proteome</keyword>
<comment type="subcellular location">
    <subcellularLocation>
        <location evidence="1">Membrane</location>
        <topology evidence="1">Multi-pass membrane protein</topology>
    </subcellularLocation>
</comment>
<protein>
    <submittedName>
        <fullName evidence="6">DoxX family protein</fullName>
    </submittedName>
</protein>
<accession>A0ABV6RDF8</accession>
<reference evidence="6 7" key="1">
    <citation type="submission" date="2024-09" db="EMBL/GenBank/DDBJ databases">
        <authorList>
            <person name="Sun Q."/>
            <person name="Mori K."/>
        </authorList>
    </citation>
    <scope>NUCLEOTIDE SEQUENCE [LARGE SCALE GENOMIC DNA]</scope>
    <source>
        <strain evidence="6 7">CICC 10874</strain>
    </source>
</reference>
<dbReference type="Proteomes" id="UP001589793">
    <property type="component" value="Unassembled WGS sequence"/>
</dbReference>
<keyword evidence="3 5" id="KW-1133">Transmembrane helix</keyword>
<evidence type="ECO:0000313" key="7">
    <source>
        <dbReference type="Proteomes" id="UP001589793"/>
    </source>
</evidence>
<dbReference type="EMBL" id="JBHLSV010000017">
    <property type="protein sequence ID" value="MFC0675014.1"/>
    <property type="molecule type" value="Genomic_DNA"/>
</dbReference>
<dbReference type="RefSeq" id="WP_376981644.1">
    <property type="nucleotide sequence ID" value="NZ_JBHLSV010000017.1"/>
</dbReference>
<sequence length="125" mass="13401">MEILLWTLAGLLALVFAFSGVTKLVHSRERLIERTPWVEDFPHPTVRGIGALEVLGAIGLIVPAALGIAPWLSAFAAAGLGVTMVFAALVHLRREDDGIGAALPSIVLGVLSVFVAWMRFGPYHF</sequence>
<name>A0ABV6RDF8_9MICO</name>
<feature type="transmembrane region" description="Helical" evidence="5">
    <location>
        <begin position="46"/>
        <end position="66"/>
    </location>
</feature>
<comment type="caution">
    <text evidence="6">The sequence shown here is derived from an EMBL/GenBank/DDBJ whole genome shotgun (WGS) entry which is preliminary data.</text>
</comment>
<gene>
    <name evidence="6" type="ORF">ACFFF6_13695</name>
</gene>
<feature type="transmembrane region" description="Helical" evidence="5">
    <location>
        <begin position="72"/>
        <end position="92"/>
    </location>
</feature>
<keyword evidence="2 5" id="KW-0812">Transmembrane</keyword>
<evidence type="ECO:0000256" key="4">
    <source>
        <dbReference type="ARBA" id="ARBA00023136"/>
    </source>
</evidence>
<dbReference type="Pfam" id="PF13564">
    <property type="entry name" value="DoxX_2"/>
    <property type="match status" value="1"/>
</dbReference>
<evidence type="ECO:0000256" key="1">
    <source>
        <dbReference type="ARBA" id="ARBA00004141"/>
    </source>
</evidence>
<organism evidence="6 7">
    <name type="scientific">Brachybacterium hainanense</name>
    <dbReference type="NCBI Taxonomy" id="1541174"/>
    <lineage>
        <taxon>Bacteria</taxon>
        <taxon>Bacillati</taxon>
        <taxon>Actinomycetota</taxon>
        <taxon>Actinomycetes</taxon>
        <taxon>Micrococcales</taxon>
        <taxon>Dermabacteraceae</taxon>
        <taxon>Brachybacterium</taxon>
    </lineage>
</organism>
<proteinExistence type="predicted"/>
<evidence type="ECO:0000256" key="5">
    <source>
        <dbReference type="SAM" id="Phobius"/>
    </source>
</evidence>
<feature type="transmembrane region" description="Helical" evidence="5">
    <location>
        <begin position="99"/>
        <end position="120"/>
    </location>
</feature>
<keyword evidence="4 5" id="KW-0472">Membrane</keyword>
<evidence type="ECO:0000256" key="3">
    <source>
        <dbReference type="ARBA" id="ARBA00022989"/>
    </source>
</evidence>
<evidence type="ECO:0000313" key="6">
    <source>
        <dbReference type="EMBL" id="MFC0675014.1"/>
    </source>
</evidence>